<feature type="compositionally biased region" description="Gly residues" evidence="1">
    <location>
        <begin position="518"/>
        <end position="532"/>
    </location>
</feature>
<gene>
    <name evidence="2" type="ORF">SAMN05428946_2067</name>
</gene>
<dbReference type="STRING" id="550447.SAMN05428946_2067"/>
<dbReference type="AlphaFoldDB" id="A0A1U7PL75"/>
<proteinExistence type="predicted"/>
<evidence type="ECO:0000256" key="1">
    <source>
        <dbReference type="SAM" id="MobiDB-lite"/>
    </source>
</evidence>
<evidence type="ECO:0000313" key="2">
    <source>
        <dbReference type="EMBL" id="SIT87324.1"/>
    </source>
</evidence>
<sequence>MKIEIAKHERMSESGSSLLRLIQNEDMPLLDLLIREAVQNSLDAGKSDAGHVNVDIGVKRFEAGKLAEEMEGIKETLTRRYPGEFYSCIYVEDSNTSGLTGPLSVKDVVDNDFGNFQKLVYEISKPQRQEGAGGSWGLGKTIYFRLGIGLVFYYTRIQKEDGTYEHRLAATMVENEEEEHSIIPPAGDLPKRGIAWWGSDAGDGSTLPITNGDEIKKVLDIFGIELFSGKQTGTKIIIPFTDEEELLRKTIVEGEPAYWWNESIEDYLKVSFQRWYAPRMDNQKYKYGNYLKASVNKEEITRDRMEIVFKALQDLYNSGAGVQPARSSYSEKIKTEKIPIRKDFVDTDAGGVAFVKLSMTDLEMLPPNNNPSPYAFLNIHDKAEAGNYPVICYTRKPGMIVNYETSGQWLINVENTGGNEYLLAIYVPNSELKMKSSSEMADLESYLRKGEKADHTAWFDIQLGGQRTNIVDRIRKGVSKRVAEGSNLIEKKTVSKKSRLGSILGRQLMPPSNFGKKASGGGGGTGGGGTGGNSRKTGFVLSPDVIYENDHIVLSFELFMKKPVVECTIELNVSSETGLIKGRAWEQEIIQKKFPFEIAKIANVTVNGKEEAVLSGKGGGESSVISEIIRTDGFNTPIGFIVARGSGDSITVTGEIKILKLEEGLELAITPHFTEA</sequence>
<reference evidence="3" key="1">
    <citation type="submission" date="2017-01" db="EMBL/GenBank/DDBJ databases">
        <authorList>
            <person name="Varghese N."/>
            <person name="Submissions S."/>
        </authorList>
    </citation>
    <scope>NUCLEOTIDE SEQUENCE [LARGE SCALE GENOMIC DNA]</scope>
    <source>
        <strain evidence="3">MNA4</strain>
    </source>
</reference>
<protein>
    <submittedName>
        <fullName evidence="2">Uncharacterized protein</fullName>
    </submittedName>
</protein>
<dbReference type="OrthoDB" id="1395829at2"/>
<accession>A0A1U7PL75</accession>
<dbReference type="RefSeq" id="WP_076758711.1">
    <property type="nucleotide sequence ID" value="NZ_FTPL01000003.1"/>
</dbReference>
<organism evidence="2 3">
    <name type="scientific">Edaphobacillus lindanitolerans</name>
    <dbReference type="NCBI Taxonomy" id="550447"/>
    <lineage>
        <taxon>Bacteria</taxon>
        <taxon>Bacillati</taxon>
        <taxon>Bacillota</taxon>
        <taxon>Bacilli</taxon>
        <taxon>Bacillales</taxon>
        <taxon>Bacillaceae</taxon>
        <taxon>Edaphobacillus</taxon>
    </lineage>
</organism>
<name>A0A1U7PL75_9BACI</name>
<keyword evidence="3" id="KW-1185">Reference proteome</keyword>
<dbReference type="EMBL" id="FTPL01000003">
    <property type="protein sequence ID" value="SIT87324.1"/>
    <property type="molecule type" value="Genomic_DNA"/>
</dbReference>
<dbReference type="Proteomes" id="UP000187550">
    <property type="component" value="Unassembled WGS sequence"/>
</dbReference>
<evidence type="ECO:0000313" key="3">
    <source>
        <dbReference type="Proteomes" id="UP000187550"/>
    </source>
</evidence>
<feature type="region of interest" description="Disordered" evidence="1">
    <location>
        <begin position="510"/>
        <end position="534"/>
    </location>
</feature>